<name>A0A8S3YZD8_9EUPU</name>
<feature type="region of interest" description="Disordered" evidence="1">
    <location>
        <begin position="15"/>
        <end position="48"/>
    </location>
</feature>
<dbReference type="Proteomes" id="UP000678393">
    <property type="component" value="Unassembled WGS sequence"/>
</dbReference>
<keyword evidence="3" id="KW-1185">Reference proteome</keyword>
<evidence type="ECO:0000256" key="1">
    <source>
        <dbReference type="SAM" id="MobiDB-lite"/>
    </source>
</evidence>
<evidence type="ECO:0000313" key="2">
    <source>
        <dbReference type="EMBL" id="CAG5120661.1"/>
    </source>
</evidence>
<gene>
    <name evidence="2" type="ORF">CUNI_LOCUS6219</name>
</gene>
<comment type="caution">
    <text evidence="2">The sequence shown here is derived from an EMBL/GenBank/DDBJ whole genome shotgun (WGS) entry which is preliminary data.</text>
</comment>
<accession>A0A8S3YZD8</accession>
<evidence type="ECO:0000313" key="3">
    <source>
        <dbReference type="Proteomes" id="UP000678393"/>
    </source>
</evidence>
<reference evidence="2" key="1">
    <citation type="submission" date="2021-04" db="EMBL/GenBank/DDBJ databases">
        <authorList>
            <consortium name="Molecular Ecology Group"/>
        </authorList>
    </citation>
    <scope>NUCLEOTIDE SEQUENCE</scope>
</reference>
<dbReference type="AlphaFoldDB" id="A0A8S3YZD8"/>
<proteinExistence type="predicted"/>
<feature type="non-terminal residue" evidence="2">
    <location>
        <position position="1"/>
    </location>
</feature>
<organism evidence="2 3">
    <name type="scientific">Candidula unifasciata</name>
    <dbReference type="NCBI Taxonomy" id="100452"/>
    <lineage>
        <taxon>Eukaryota</taxon>
        <taxon>Metazoa</taxon>
        <taxon>Spiralia</taxon>
        <taxon>Lophotrochozoa</taxon>
        <taxon>Mollusca</taxon>
        <taxon>Gastropoda</taxon>
        <taxon>Heterobranchia</taxon>
        <taxon>Euthyneura</taxon>
        <taxon>Panpulmonata</taxon>
        <taxon>Eupulmonata</taxon>
        <taxon>Stylommatophora</taxon>
        <taxon>Helicina</taxon>
        <taxon>Helicoidea</taxon>
        <taxon>Geomitridae</taxon>
        <taxon>Candidula</taxon>
    </lineage>
</organism>
<dbReference type="EMBL" id="CAJHNH020000945">
    <property type="protein sequence ID" value="CAG5120661.1"/>
    <property type="molecule type" value="Genomic_DNA"/>
</dbReference>
<sequence length="56" mass="6278">TAIFPPVHFSGFFCGKSNDPETQKSIQTRGPSELTGHRRIKKEGNESDDLEMLVML</sequence>
<protein>
    <submittedName>
        <fullName evidence="2">Uncharacterized protein</fullName>
    </submittedName>
</protein>